<keyword evidence="5" id="KW-1185">Reference proteome</keyword>
<dbReference type="GO" id="GO:0003993">
    <property type="term" value="F:acid phosphatase activity"/>
    <property type="evidence" value="ECO:0007669"/>
    <property type="project" value="UniProtKB-EC"/>
</dbReference>
<dbReference type="CDD" id="cd03397">
    <property type="entry name" value="PAP2_acid_phosphatase"/>
    <property type="match status" value="1"/>
</dbReference>
<dbReference type="Proteomes" id="UP000245444">
    <property type="component" value="Chromosome"/>
</dbReference>
<evidence type="ECO:0000313" key="5">
    <source>
        <dbReference type="Proteomes" id="UP000245444"/>
    </source>
</evidence>
<dbReference type="PRINTS" id="PR00483">
    <property type="entry name" value="BACPHPHTASE"/>
</dbReference>
<dbReference type="KEGG" id="mtea:DK419_20525"/>
<proteinExistence type="inferred from homology"/>
<dbReference type="PIRSF" id="PIRSF000897">
    <property type="entry name" value="Acid_Ptase_ClsA"/>
    <property type="match status" value="1"/>
</dbReference>
<dbReference type="OrthoDB" id="9805301at2"/>
<evidence type="ECO:0000256" key="2">
    <source>
        <dbReference type="SAM" id="SignalP"/>
    </source>
</evidence>
<evidence type="ECO:0000259" key="3">
    <source>
        <dbReference type="SMART" id="SM00014"/>
    </source>
</evidence>
<dbReference type="InterPro" id="IPR001011">
    <property type="entry name" value="Acid_Pase_classA_bac"/>
</dbReference>
<keyword evidence="2" id="KW-0732">Signal</keyword>
<dbReference type="AlphaFoldDB" id="A0A2U8WQ97"/>
<reference evidence="4 5" key="1">
    <citation type="submission" date="2018-05" db="EMBL/GenBank/DDBJ databases">
        <title>Complete Genome Sequence of Methylobacterium sp. 17Sr1-28.</title>
        <authorList>
            <person name="Srinivasan S."/>
        </authorList>
    </citation>
    <scope>NUCLEOTIDE SEQUENCE [LARGE SCALE GENOMIC DNA]</scope>
    <source>
        <strain evidence="4 5">17Sr1-28</strain>
    </source>
</reference>
<comment type="similarity">
    <text evidence="1">Belongs to the class A bacterial acid phosphatase family.</text>
</comment>
<keyword evidence="1" id="KW-0378">Hydrolase</keyword>
<protein>
    <recommendedName>
        <fullName evidence="1">Acid phosphatase</fullName>
        <ecNumber evidence="1">3.1.3.2</ecNumber>
    </recommendedName>
</protein>
<dbReference type="EC" id="3.1.3.2" evidence="1"/>
<dbReference type="InterPro" id="IPR036938">
    <property type="entry name" value="PAP2/HPO_sf"/>
</dbReference>
<accession>A0A2U8WQ97</accession>
<sequence length="268" mass="27813">MRARLAAALFLSAAALFLSAAALALTIAGAAAEPAPRPYLVEGALDAAAILPPPPKPGSAAQDADAAAYAATRALAGTPRWQLAVADVPSGVARLLDGFSCAAGRRLDPARRPALAALLARTRRDVVAVVRDAKGRFARGRPHLGNDEPLCVPRSEALDRSFAYPSGHATEGWTFGLVLAALMPERAGPLLARARTYGESRIVCGVHWASDVEAGRLTGSALFAALVGDAAFRADLERARAELADGFAVPPPEPASCAREDEMTVPRP</sequence>
<evidence type="ECO:0000256" key="1">
    <source>
        <dbReference type="PIRNR" id="PIRNR000897"/>
    </source>
</evidence>
<organism evidence="4 5">
    <name type="scientific">Methylobacterium terrae</name>
    <dbReference type="NCBI Taxonomy" id="2202827"/>
    <lineage>
        <taxon>Bacteria</taxon>
        <taxon>Pseudomonadati</taxon>
        <taxon>Pseudomonadota</taxon>
        <taxon>Alphaproteobacteria</taxon>
        <taxon>Hyphomicrobiales</taxon>
        <taxon>Methylobacteriaceae</taxon>
        <taxon>Methylobacterium</taxon>
    </lineage>
</organism>
<feature type="signal peptide" evidence="2">
    <location>
        <begin position="1"/>
        <end position="24"/>
    </location>
</feature>
<dbReference type="Pfam" id="PF01569">
    <property type="entry name" value="PAP2"/>
    <property type="match status" value="1"/>
</dbReference>
<dbReference type="Gene3D" id="1.20.144.10">
    <property type="entry name" value="Phosphatidic acid phosphatase type 2/haloperoxidase"/>
    <property type="match status" value="1"/>
</dbReference>
<dbReference type="SMART" id="SM00014">
    <property type="entry name" value="acidPPc"/>
    <property type="match status" value="1"/>
</dbReference>
<comment type="catalytic activity">
    <reaction evidence="1">
        <text>a phosphate monoester + H2O = an alcohol + phosphate</text>
        <dbReference type="Rhea" id="RHEA:15017"/>
        <dbReference type="ChEBI" id="CHEBI:15377"/>
        <dbReference type="ChEBI" id="CHEBI:30879"/>
        <dbReference type="ChEBI" id="CHEBI:43474"/>
        <dbReference type="ChEBI" id="CHEBI:67140"/>
        <dbReference type="EC" id="3.1.3.2"/>
    </reaction>
</comment>
<dbReference type="EMBL" id="CP029553">
    <property type="protein sequence ID" value="AWN48445.1"/>
    <property type="molecule type" value="Genomic_DNA"/>
</dbReference>
<feature type="domain" description="Phosphatidic acid phosphatase type 2/haloperoxidase" evidence="3">
    <location>
        <begin position="117"/>
        <end position="227"/>
    </location>
</feature>
<gene>
    <name evidence="4" type="ORF">DK419_20525</name>
</gene>
<dbReference type="InterPro" id="IPR000326">
    <property type="entry name" value="PAP2/HPO"/>
</dbReference>
<dbReference type="RefSeq" id="WP_109960734.1">
    <property type="nucleotide sequence ID" value="NZ_CP029553.1"/>
</dbReference>
<feature type="chain" id="PRO_5016047818" description="Acid phosphatase" evidence="2">
    <location>
        <begin position="25"/>
        <end position="268"/>
    </location>
</feature>
<evidence type="ECO:0000313" key="4">
    <source>
        <dbReference type="EMBL" id="AWN48445.1"/>
    </source>
</evidence>
<name>A0A2U8WQ97_9HYPH</name>
<dbReference type="GO" id="GO:0030288">
    <property type="term" value="C:outer membrane-bounded periplasmic space"/>
    <property type="evidence" value="ECO:0007669"/>
    <property type="project" value="InterPro"/>
</dbReference>
<dbReference type="SUPFAM" id="SSF48317">
    <property type="entry name" value="Acid phosphatase/Vanadium-dependent haloperoxidase"/>
    <property type="match status" value="1"/>
</dbReference>